<accession>A0A0K1JS81</accession>
<organism evidence="5">
    <name type="scientific">Paenibacillus sp. 32O-Y</name>
    <dbReference type="NCBI Taxonomy" id="1695219"/>
    <lineage>
        <taxon>Bacteria</taxon>
        <taxon>Bacillati</taxon>
        <taxon>Bacillota</taxon>
        <taxon>Bacilli</taxon>
        <taxon>Bacillales</taxon>
        <taxon>Paenibacillaceae</taxon>
        <taxon>Paenibacillus</taxon>
    </lineage>
</organism>
<protein>
    <recommendedName>
        <fullName evidence="4">Nitroreductase domain-containing protein</fullName>
    </recommendedName>
</protein>
<comment type="similarity">
    <text evidence="1">Belongs to the nitroreductase family.</text>
</comment>
<sequence length="204" mass="22960">MSIKADWKNNELLEEVKANRTADYPVHPLFLNRWSARSYLSKPVSDETLYTVLEAARWAPSSSNLQPWRFIVANTEEKLEQIRSFLFPNNRLWADQAPVLIVIASTRVKENGDPQPIHSFDTGAAWAALSLQASLLGLSTRAMGGFDKEAARRELQVPDTFELHAVIALGYPGGKETLHESFRDRELPNGRRPLSESIVGDTWS</sequence>
<evidence type="ECO:0000259" key="4">
    <source>
        <dbReference type="Pfam" id="PF00881"/>
    </source>
</evidence>
<dbReference type="Pfam" id="PF00881">
    <property type="entry name" value="Nitroreductase"/>
    <property type="match status" value="2"/>
</dbReference>
<proteinExistence type="inferred from homology"/>
<feature type="region of interest" description="Disordered" evidence="3">
    <location>
        <begin position="181"/>
        <end position="204"/>
    </location>
</feature>
<feature type="domain" description="Nitroreductase" evidence="4">
    <location>
        <begin position="92"/>
        <end position="171"/>
    </location>
</feature>
<dbReference type="SUPFAM" id="SSF55469">
    <property type="entry name" value="FMN-dependent nitroreductase-like"/>
    <property type="match status" value="1"/>
</dbReference>
<keyword evidence="2" id="KW-0560">Oxidoreductase</keyword>
<dbReference type="PANTHER" id="PTHR43673">
    <property type="entry name" value="NAD(P)H NITROREDUCTASE YDGI-RELATED"/>
    <property type="match status" value="1"/>
</dbReference>
<dbReference type="Gene3D" id="3.40.109.10">
    <property type="entry name" value="NADH Oxidase"/>
    <property type="match status" value="1"/>
</dbReference>
<reference evidence="5" key="1">
    <citation type="journal article" date="2015" name="Biotechnol. Lett.">
        <title>Isolation and characterization of an interactive culture of two Paenibacillus species with moderately thermophilic desulfurization ability.</title>
        <authorList>
            <person name="Wang J."/>
            <person name="Davaadelger B."/>
            <person name="Salazar J.K."/>
            <person name="Butler R.R.III."/>
            <person name="Pombert J.F."/>
            <person name="Kilbane J.J."/>
            <person name="Stark B.C."/>
        </authorList>
    </citation>
    <scope>NUCLEOTIDE SEQUENCE</scope>
    <source>
        <strain evidence="5">32O-Y</strain>
    </source>
</reference>
<dbReference type="EMBL" id="KR057873">
    <property type="protein sequence ID" value="AKU19453.1"/>
    <property type="molecule type" value="Genomic_DNA"/>
</dbReference>
<dbReference type="InterPro" id="IPR000415">
    <property type="entry name" value="Nitroreductase-like"/>
</dbReference>
<dbReference type="PANTHER" id="PTHR43673:SF10">
    <property type="entry name" value="NADH DEHYDROGENASE_NAD(P)H NITROREDUCTASE XCC3605-RELATED"/>
    <property type="match status" value="1"/>
</dbReference>
<dbReference type="CDD" id="cd02138">
    <property type="entry name" value="TdsD-like"/>
    <property type="match status" value="1"/>
</dbReference>
<dbReference type="GO" id="GO:0016491">
    <property type="term" value="F:oxidoreductase activity"/>
    <property type="evidence" value="ECO:0007669"/>
    <property type="project" value="UniProtKB-KW"/>
</dbReference>
<name>A0A0K1JS81_9BACL</name>
<dbReference type="AlphaFoldDB" id="A0A0K1JS81"/>
<feature type="domain" description="Nitroreductase" evidence="4">
    <location>
        <begin position="32"/>
        <end position="84"/>
    </location>
</feature>
<dbReference type="InterPro" id="IPR029479">
    <property type="entry name" value="Nitroreductase"/>
</dbReference>
<evidence type="ECO:0000256" key="1">
    <source>
        <dbReference type="ARBA" id="ARBA00007118"/>
    </source>
</evidence>
<evidence type="ECO:0000313" key="5">
    <source>
        <dbReference type="EMBL" id="AKU19453.1"/>
    </source>
</evidence>
<evidence type="ECO:0000256" key="3">
    <source>
        <dbReference type="SAM" id="MobiDB-lite"/>
    </source>
</evidence>
<evidence type="ECO:0000256" key="2">
    <source>
        <dbReference type="ARBA" id="ARBA00023002"/>
    </source>
</evidence>